<keyword evidence="13 16" id="KW-1133">Transmembrane helix</keyword>
<keyword evidence="7" id="KW-0813">Transport</keyword>
<dbReference type="Gene3D" id="1.20.1300.10">
    <property type="entry name" value="Fumarate reductase/succinate dehydrogenase, transmembrane subunit"/>
    <property type="match status" value="1"/>
</dbReference>
<evidence type="ECO:0000313" key="17">
    <source>
        <dbReference type="EMBL" id="KEC55970.1"/>
    </source>
</evidence>
<comment type="pathway">
    <text evidence="4">Carbohydrate metabolism; tricarboxylic acid cycle.</text>
</comment>
<evidence type="ECO:0000256" key="5">
    <source>
        <dbReference type="ARBA" id="ARBA00011558"/>
    </source>
</evidence>
<comment type="function">
    <text evidence="2">Membrane-anchoring subunit of succinate dehydrogenase (SDH).</text>
</comment>
<keyword evidence="9" id="KW-0349">Heme</keyword>
<proteinExistence type="predicted"/>
<evidence type="ECO:0000256" key="15">
    <source>
        <dbReference type="ARBA" id="ARBA00023136"/>
    </source>
</evidence>
<evidence type="ECO:0000256" key="12">
    <source>
        <dbReference type="ARBA" id="ARBA00022982"/>
    </source>
</evidence>
<dbReference type="GO" id="GO:0016020">
    <property type="term" value="C:membrane"/>
    <property type="evidence" value="ECO:0007669"/>
    <property type="project" value="UniProtKB-SubCell"/>
</dbReference>
<keyword evidence="12" id="KW-0249">Electron transport</keyword>
<dbReference type="GO" id="GO:0046872">
    <property type="term" value="F:metal ion binding"/>
    <property type="evidence" value="ECO:0007669"/>
    <property type="project" value="UniProtKB-KW"/>
</dbReference>
<dbReference type="CDD" id="cd03495">
    <property type="entry name" value="SQR_TypeC_SdhD_like"/>
    <property type="match status" value="1"/>
</dbReference>
<dbReference type="GO" id="GO:0020037">
    <property type="term" value="F:heme binding"/>
    <property type="evidence" value="ECO:0007669"/>
    <property type="project" value="InterPro"/>
</dbReference>
<evidence type="ECO:0000256" key="8">
    <source>
        <dbReference type="ARBA" id="ARBA00022532"/>
    </source>
</evidence>
<gene>
    <name evidence="17" type="ORF">O9A_00195</name>
</gene>
<dbReference type="Pfam" id="PF01127">
    <property type="entry name" value="Sdh_cyt"/>
    <property type="match status" value="1"/>
</dbReference>
<reference evidence="17 18" key="1">
    <citation type="submission" date="2012-04" db="EMBL/GenBank/DDBJ databases">
        <title>The Genome Sequence of Bartonella koehlerae C-29.</title>
        <authorList>
            <consortium name="The Broad Institute Genome Sequencing Platform"/>
            <consortium name="The Broad Institute Genome Sequencing Center for Infectious Disease"/>
            <person name="Feldgarden M."/>
            <person name="Kirby J."/>
            <person name="Kosoy M."/>
            <person name="Birtles R."/>
            <person name="Probert W.S."/>
            <person name="Chiaraviglio L."/>
            <person name="Walker B."/>
            <person name="Young S.K."/>
            <person name="Zeng Q."/>
            <person name="Gargeya S."/>
            <person name="Fitzgerald M."/>
            <person name="Haas B."/>
            <person name="Abouelleil A."/>
            <person name="Alvarado L."/>
            <person name="Arachchi H.M."/>
            <person name="Berlin A.M."/>
            <person name="Chapman S.B."/>
            <person name="Goldberg J."/>
            <person name="Griggs A."/>
            <person name="Gujja S."/>
            <person name="Hansen M."/>
            <person name="Howarth C."/>
            <person name="Imamovic A."/>
            <person name="Larimer J."/>
            <person name="McCowen C."/>
            <person name="Montmayeur A."/>
            <person name="Murphy C."/>
            <person name="Neiman D."/>
            <person name="Pearson M."/>
            <person name="Priest M."/>
            <person name="Roberts A."/>
            <person name="Saif S."/>
            <person name="Shea T."/>
            <person name="Sisk P."/>
            <person name="Sykes S."/>
            <person name="Wortman J."/>
            <person name="Nusbaum C."/>
            <person name="Birren B."/>
        </authorList>
    </citation>
    <scope>NUCLEOTIDE SEQUENCE [LARGE SCALE GENOMIC DNA]</scope>
    <source>
        <strain evidence="17 18">C-29</strain>
    </source>
</reference>
<feature type="transmembrane region" description="Helical" evidence="16">
    <location>
        <begin position="61"/>
        <end position="80"/>
    </location>
</feature>
<dbReference type="EMBL" id="AHPL01000003">
    <property type="protein sequence ID" value="KEC55970.1"/>
    <property type="molecule type" value="Genomic_DNA"/>
</dbReference>
<dbReference type="UniPathway" id="UPA00223"/>
<dbReference type="GO" id="GO:0006099">
    <property type="term" value="P:tricarboxylic acid cycle"/>
    <property type="evidence" value="ECO:0007669"/>
    <property type="project" value="UniProtKB-UniPathway"/>
</dbReference>
<evidence type="ECO:0000313" key="18">
    <source>
        <dbReference type="Proteomes" id="UP000027015"/>
    </source>
</evidence>
<evidence type="ECO:0000256" key="13">
    <source>
        <dbReference type="ARBA" id="ARBA00022989"/>
    </source>
</evidence>
<dbReference type="PATRIC" id="fig|1134510.3.peg.255"/>
<evidence type="ECO:0000256" key="7">
    <source>
        <dbReference type="ARBA" id="ARBA00022448"/>
    </source>
</evidence>
<dbReference type="RefSeq" id="WP_034457897.1">
    <property type="nucleotide sequence ID" value="NZ_CADEAH010000002.1"/>
</dbReference>
<evidence type="ECO:0000256" key="14">
    <source>
        <dbReference type="ARBA" id="ARBA00023004"/>
    </source>
</evidence>
<name>A0A067W7L0_9HYPH</name>
<comment type="subcellular location">
    <subcellularLocation>
        <location evidence="3">Membrane</location>
        <topology evidence="3">Multi-pass membrane protein</topology>
    </subcellularLocation>
</comment>
<comment type="subunit">
    <text evidence="5">Part of an enzyme complex containing four subunits: a flavoprotein, an iron-sulfur protein, plus two membrane-anchoring proteins, SdhC and SdhD.</text>
</comment>
<dbReference type="eggNOG" id="COG2142">
    <property type="taxonomic scope" value="Bacteria"/>
</dbReference>
<evidence type="ECO:0000256" key="6">
    <source>
        <dbReference type="ARBA" id="ARBA00019425"/>
    </source>
</evidence>
<comment type="caution">
    <text evidence="17">The sequence shown here is derived from an EMBL/GenBank/DDBJ whole genome shotgun (WGS) entry which is preliminary data.</text>
</comment>
<dbReference type="NCBIfam" id="TIGR02968">
    <property type="entry name" value="succ_dehyd_anc"/>
    <property type="match status" value="1"/>
</dbReference>
<dbReference type="InterPro" id="IPR034804">
    <property type="entry name" value="SQR/QFR_C/D"/>
</dbReference>
<keyword evidence="8" id="KW-0816">Tricarboxylic acid cycle</keyword>
<keyword evidence="15 16" id="KW-0472">Membrane</keyword>
<dbReference type="SUPFAM" id="SSF81343">
    <property type="entry name" value="Fumarate reductase respiratory complex transmembrane subunits"/>
    <property type="match status" value="1"/>
</dbReference>
<dbReference type="InterPro" id="IPR000701">
    <property type="entry name" value="SuccDH_FuR_B_TM-su"/>
</dbReference>
<protein>
    <recommendedName>
        <fullName evidence="6">Succinate dehydrogenase hydrophobic membrane anchor subunit</fullName>
    </recommendedName>
</protein>
<evidence type="ECO:0000256" key="10">
    <source>
        <dbReference type="ARBA" id="ARBA00022692"/>
    </source>
</evidence>
<keyword evidence="14" id="KW-0408">Iron</keyword>
<dbReference type="InterPro" id="IPR014312">
    <property type="entry name" value="Succ_DH_anchor"/>
</dbReference>
<evidence type="ECO:0000256" key="4">
    <source>
        <dbReference type="ARBA" id="ARBA00005163"/>
    </source>
</evidence>
<dbReference type="AlphaFoldDB" id="A0A067W7L0"/>
<feature type="transmembrane region" description="Helical" evidence="16">
    <location>
        <begin position="30"/>
        <end position="49"/>
    </location>
</feature>
<dbReference type="OrthoDB" id="9809280at2"/>
<evidence type="ECO:0000256" key="3">
    <source>
        <dbReference type="ARBA" id="ARBA00004141"/>
    </source>
</evidence>
<evidence type="ECO:0000256" key="11">
    <source>
        <dbReference type="ARBA" id="ARBA00022723"/>
    </source>
</evidence>
<keyword evidence="18" id="KW-1185">Reference proteome</keyword>
<evidence type="ECO:0000256" key="2">
    <source>
        <dbReference type="ARBA" id="ARBA00004050"/>
    </source>
</evidence>
<dbReference type="STRING" id="1134510.O9A_00195"/>
<evidence type="ECO:0000256" key="9">
    <source>
        <dbReference type="ARBA" id="ARBA00022617"/>
    </source>
</evidence>
<keyword evidence="10 16" id="KW-0812">Transmembrane</keyword>
<evidence type="ECO:0000256" key="1">
    <source>
        <dbReference type="ARBA" id="ARBA00001971"/>
    </source>
</evidence>
<feature type="transmembrane region" description="Helical" evidence="16">
    <location>
        <begin position="100"/>
        <end position="122"/>
    </location>
</feature>
<comment type="cofactor">
    <cofactor evidence="1">
        <name>heme</name>
        <dbReference type="ChEBI" id="CHEBI:30413"/>
    </cofactor>
</comment>
<dbReference type="HOGENOM" id="CLU_151315_0_0_5"/>
<dbReference type="Proteomes" id="UP000027015">
    <property type="component" value="Unassembled WGS sequence"/>
</dbReference>
<sequence length="128" mass="14421">MKKDFRTELGKVRGRGSAHEGTEHFWLQRLTGFINLPLLIFFIVLILSLVGKDYSIVRARLAHPVVTILMGLLTLSLLYHMKLGMQVVIEDYIPREGLRILFLVLNVLFCFVLGGVIIFALLKIALGG</sequence>
<organism evidence="17 18">
    <name type="scientific">Bartonella koehlerae C-29</name>
    <dbReference type="NCBI Taxonomy" id="1134510"/>
    <lineage>
        <taxon>Bacteria</taxon>
        <taxon>Pseudomonadati</taxon>
        <taxon>Pseudomonadota</taxon>
        <taxon>Alphaproteobacteria</taxon>
        <taxon>Hyphomicrobiales</taxon>
        <taxon>Bartonellaceae</taxon>
        <taxon>Bartonella</taxon>
    </lineage>
</organism>
<evidence type="ECO:0000256" key="16">
    <source>
        <dbReference type="SAM" id="Phobius"/>
    </source>
</evidence>
<accession>A0A067W7L0</accession>
<keyword evidence="11" id="KW-0479">Metal-binding</keyword>